<comment type="caution">
    <text evidence="1">The sequence shown here is derived from an EMBL/GenBank/DDBJ whole genome shotgun (WGS) entry which is preliminary data.</text>
</comment>
<proteinExistence type="predicted"/>
<dbReference type="EMBL" id="MU003556">
    <property type="protein sequence ID" value="KAF2462952.1"/>
    <property type="molecule type" value="Genomic_DNA"/>
</dbReference>
<dbReference type="Proteomes" id="UP000799755">
    <property type="component" value="Unassembled WGS sequence"/>
</dbReference>
<gene>
    <name evidence="1" type="ORF">BDR25DRAFT_117356</name>
</gene>
<name>A0ACB6QA14_9PLEO</name>
<organism evidence="1 2">
    <name type="scientific">Lindgomyces ingoldianus</name>
    <dbReference type="NCBI Taxonomy" id="673940"/>
    <lineage>
        <taxon>Eukaryota</taxon>
        <taxon>Fungi</taxon>
        <taxon>Dikarya</taxon>
        <taxon>Ascomycota</taxon>
        <taxon>Pezizomycotina</taxon>
        <taxon>Dothideomycetes</taxon>
        <taxon>Pleosporomycetidae</taxon>
        <taxon>Pleosporales</taxon>
        <taxon>Lindgomycetaceae</taxon>
        <taxon>Lindgomyces</taxon>
    </lineage>
</organism>
<reference evidence="1" key="1">
    <citation type="journal article" date="2020" name="Stud. Mycol.">
        <title>101 Dothideomycetes genomes: a test case for predicting lifestyles and emergence of pathogens.</title>
        <authorList>
            <person name="Haridas S."/>
            <person name="Albert R."/>
            <person name="Binder M."/>
            <person name="Bloem J."/>
            <person name="Labutti K."/>
            <person name="Salamov A."/>
            <person name="Andreopoulos B."/>
            <person name="Baker S."/>
            <person name="Barry K."/>
            <person name="Bills G."/>
            <person name="Bluhm B."/>
            <person name="Cannon C."/>
            <person name="Castanera R."/>
            <person name="Culley D."/>
            <person name="Daum C."/>
            <person name="Ezra D."/>
            <person name="Gonzalez J."/>
            <person name="Henrissat B."/>
            <person name="Kuo A."/>
            <person name="Liang C."/>
            <person name="Lipzen A."/>
            <person name="Lutzoni F."/>
            <person name="Magnuson J."/>
            <person name="Mondo S."/>
            <person name="Nolan M."/>
            <person name="Ohm R."/>
            <person name="Pangilinan J."/>
            <person name="Park H.-J."/>
            <person name="Ramirez L."/>
            <person name="Alfaro M."/>
            <person name="Sun H."/>
            <person name="Tritt A."/>
            <person name="Yoshinaga Y."/>
            <person name="Zwiers L.-H."/>
            <person name="Turgeon B."/>
            <person name="Goodwin S."/>
            <person name="Spatafora J."/>
            <person name="Crous P."/>
            <person name="Grigoriev I."/>
        </authorList>
    </citation>
    <scope>NUCLEOTIDE SEQUENCE</scope>
    <source>
        <strain evidence="1">ATCC 200398</strain>
    </source>
</reference>
<protein>
    <submittedName>
        <fullName evidence="1">Uncharacterized protein</fullName>
    </submittedName>
</protein>
<sequence length="234" mass="25469">MVCVSAGDPDPDIGGPGILTAFIAQSSISLIIAACLILFAKEKQRRKRWVQTALTSPSDTLTVTGIAVCVGGFATHNSISLYHLRMLFDLIGLTTMANVAAIYCVLKYTKEYRKFRVFAALICQAMAIAIAVILCVSVRSWNDNQVGKCYHWFVTDSKWDVSQTTTNLWKVNYSPINRDVTFVAAMAFMGGSALPSLSSQVYRAKTTTPPKEELAKSGTISVGGFSSRENCGRC</sequence>
<evidence type="ECO:0000313" key="1">
    <source>
        <dbReference type="EMBL" id="KAF2462952.1"/>
    </source>
</evidence>
<accession>A0ACB6QA14</accession>
<evidence type="ECO:0000313" key="2">
    <source>
        <dbReference type="Proteomes" id="UP000799755"/>
    </source>
</evidence>
<keyword evidence="2" id="KW-1185">Reference proteome</keyword>